<proteinExistence type="predicted"/>
<name>A0ABS5NVV1_9BACI</name>
<reference evidence="3 4" key="1">
    <citation type="submission" date="2021-05" db="EMBL/GenBank/DDBJ databases">
        <title>Novel Bacillus species.</title>
        <authorList>
            <person name="Liu G."/>
        </authorList>
    </citation>
    <scope>NUCLEOTIDE SEQUENCE [LARGE SCALE GENOMIC DNA]</scope>
    <source>
        <strain evidence="3 4">FJAT-49705</strain>
    </source>
</reference>
<organism evidence="3 4">
    <name type="scientific">Cytobacillus citreus</name>
    <dbReference type="NCBI Taxonomy" id="2833586"/>
    <lineage>
        <taxon>Bacteria</taxon>
        <taxon>Bacillati</taxon>
        <taxon>Bacillota</taxon>
        <taxon>Bacilli</taxon>
        <taxon>Bacillales</taxon>
        <taxon>Bacillaceae</taxon>
        <taxon>Cytobacillus</taxon>
    </lineage>
</organism>
<comment type="caution">
    <text evidence="3">The sequence shown here is derived from an EMBL/GenBank/DDBJ whole genome shotgun (WGS) entry which is preliminary data.</text>
</comment>
<keyword evidence="4" id="KW-1185">Reference proteome</keyword>
<evidence type="ECO:0008006" key="5">
    <source>
        <dbReference type="Google" id="ProtNLM"/>
    </source>
</evidence>
<dbReference type="RefSeq" id="WP_213103411.1">
    <property type="nucleotide sequence ID" value="NZ_JAGYPM010000004.1"/>
</dbReference>
<keyword evidence="1" id="KW-1133">Transmembrane helix</keyword>
<sequence length="146" mass="16669">MKKIILLVLLMIFSINFSVHALDWAYSFVVWNGNVYKVTEEKVLESEVGKVIGKVKTKTDPLSGNYYGNASNSYPKGTKYYEINGISTDSSIAVEVKEKQWLKAAYVHEAPFHWMNIVMKVYPFLIIAAVIIVLFLRMKKAKISKK</sequence>
<keyword evidence="1" id="KW-0812">Transmembrane</keyword>
<evidence type="ECO:0000256" key="1">
    <source>
        <dbReference type="SAM" id="Phobius"/>
    </source>
</evidence>
<protein>
    <recommendedName>
        <fullName evidence="5">DUF3592 domain-containing protein</fullName>
    </recommendedName>
</protein>
<gene>
    <name evidence="3" type="ORF">KHA94_17420</name>
</gene>
<evidence type="ECO:0000313" key="4">
    <source>
        <dbReference type="Proteomes" id="UP000681027"/>
    </source>
</evidence>
<feature type="transmembrane region" description="Helical" evidence="1">
    <location>
        <begin position="117"/>
        <end position="136"/>
    </location>
</feature>
<accession>A0ABS5NVV1</accession>
<evidence type="ECO:0000313" key="3">
    <source>
        <dbReference type="EMBL" id="MBS4191950.1"/>
    </source>
</evidence>
<keyword evidence="1" id="KW-0472">Membrane</keyword>
<evidence type="ECO:0000256" key="2">
    <source>
        <dbReference type="SAM" id="SignalP"/>
    </source>
</evidence>
<feature type="chain" id="PRO_5045757296" description="DUF3592 domain-containing protein" evidence="2">
    <location>
        <begin position="22"/>
        <end position="146"/>
    </location>
</feature>
<feature type="signal peptide" evidence="2">
    <location>
        <begin position="1"/>
        <end position="21"/>
    </location>
</feature>
<dbReference type="Proteomes" id="UP000681027">
    <property type="component" value="Unassembled WGS sequence"/>
</dbReference>
<keyword evidence="2" id="KW-0732">Signal</keyword>
<dbReference type="EMBL" id="JAGYPM010000004">
    <property type="protein sequence ID" value="MBS4191950.1"/>
    <property type="molecule type" value="Genomic_DNA"/>
</dbReference>